<comment type="caution">
    <text evidence="1">The sequence shown here is derived from an EMBL/GenBank/DDBJ whole genome shotgun (WGS) entry which is preliminary data.</text>
</comment>
<dbReference type="InterPro" id="IPR011004">
    <property type="entry name" value="Trimer_LpxA-like_sf"/>
</dbReference>
<evidence type="ECO:0000313" key="2">
    <source>
        <dbReference type="Proteomes" id="UP001564760"/>
    </source>
</evidence>
<dbReference type="EMBL" id="JBGEDP010000001">
    <property type="protein sequence ID" value="MEY8014824.1"/>
    <property type="molecule type" value="Genomic_DNA"/>
</dbReference>
<dbReference type="SUPFAM" id="SSF51161">
    <property type="entry name" value="Trimeric LpxA-like enzymes"/>
    <property type="match status" value="1"/>
</dbReference>
<evidence type="ECO:0008006" key="3">
    <source>
        <dbReference type="Google" id="ProtNLM"/>
    </source>
</evidence>
<evidence type="ECO:0000313" key="1">
    <source>
        <dbReference type="EMBL" id="MEY8014824.1"/>
    </source>
</evidence>
<accession>A0ABV4BWZ6</accession>
<protein>
    <recommendedName>
        <fullName evidence="3">Acetyltransferase</fullName>
    </recommendedName>
</protein>
<dbReference type="Proteomes" id="UP001564760">
    <property type="component" value="Unassembled WGS sequence"/>
</dbReference>
<organism evidence="1 2">
    <name type="scientific">Mycobacterium servetii</name>
    <dbReference type="NCBI Taxonomy" id="3237418"/>
    <lineage>
        <taxon>Bacteria</taxon>
        <taxon>Bacillati</taxon>
        <taxon>Actinomycetota</taxon>
        <taxon>Actinomycetes</taxon>
        <taxon>Mycobacteriales</taxon>
        <taxon>Mycobacteriaceae</taxon>
        <taxon>Mycobacterium</taxon>
    </lineage>
</organism>
<gene>
    <name evidence="1" type="ORF">AB8998_07285</name>
</gene>
<sequence length="245" mass="27107">MSSQKRPNRYLSLIIWLIPSCGLKRLALRALGNQIGGNAKVGPILVLDCGKFTLGEDCTISSFNVFKGVAHIQLDGKNFIGSWNQFTAAPGYQDYSDRIGMLWMKEQSFVTNRHYIDCSGQVILEPYAAVSGIKCIIQSHELDLVDNKTTVGRVVLGERSVISTACIMLKESRLPNRSILAAGSVMVKAKDNGEAPKSGLYGGAPARYIKELTDLQWWHRDSYHTPVTAFDEAKFRLAHCRPEAS</sequence>
<dbReference type="RefSeq" id="WP_369737241.1">
    <property type="nucleotide sequence ID" value="NZ_JBGEDP010000001.1"/>
</dbReference>
<reference evidence="1 2" key="1">
    <citation type="submission" date="2024-08" db="EMBL/GenBank/DDBJ databases">
        <title>Mycobacterium servetensis sp. nov., a novel rapid-growing mycobacterial species recovered from a human patient in Zaragoza, Spain.</title>
        <authorList>
            <person name="Tristancho-Baro A.I."/>
            <person name="Buenestado-Serrano S."/>
            <person name="Garcia De Viedma D."/>
            <person name="Milagro-Beamonte A."/>
            <person name="Burillo N."/>
            <person name="Sanz S."/>
            <person name="Lopez-Calleja A.I."/>
            <person name="Penas-Utrilla D."/>
            <person name="Guardingo M."/>
            <person name="Garcia M.J."/>
            <person name="Vinuelas-Bayon J."/>
        </authorList>
    </citation>
    <scope>NUCLEOTIDE SEQUENCE [LARGE SCALE GENOMIC DNA]</scope>
    <source>
        <strain evidence="2">HUMS_12744610</strain>
    </source>
</reference>
<keyword evidence="2" id="KW-1185">Reference proteome</keyword>
<name>A0ABV4BWZ6_9MYCO</name>
<proteinExistence type="predicted"/>
<dbReference type="Gene3D" id="2.160.10.10">
    <property type="entry name" value="Hexapeptide repeat proteins"/>
    <property type="match status" value="1"/>
</dbReference>